<gene>
    <name evidence="2" type="ORF">BWK62_11780</name>
</gene>
<dbReference type="InterPro" id="IPR005215">
    <property type="entry name" value="Trig_fac"/>
</dbReference>
<proteinExistence type="predicted"/>
<accession>A0A246GAV8</accession>
<dbReference type="InterPro" id="IPR027304">
    <property type="entry name" value="Trigger_fact/SurA_dom_sf"/>
</dbReference>
<organism evidence="2 3">
    <name type="scientific">Flavobacterium columnare</name>
    <dbReference type="NCBI Taxonomy" id="996"/>
    <lineage>
        <taxon>Bacteria</taxon>
        <taxon>Pseudomonadati</taxon>
        <taxon>Bacteroidota</taxon>
        <taxon>Flavobacteriia</taxon>
        <taxon>Flavobacteriales</taxon>
        <taxon>Flavobacteriaceae</taxon>
        <taxon>Flavobacterium</taxon>
    </lineage>
</organism>
<dbReference type="Proteomes" id="UP000198034">
    <property type="component" value="Unassembled WGS sequence"/>
</dbReference>
<dbReference type="GO" id="GO:0044183">
    <property type="term" value="F:protein folding chaperone"/>
    <property type="evidence" value="ECO:0007669"/>
    <property type="project" value="TreeGrafter"/>
</dbReference>
<dbReference type="AlphaFoldDB" id="A0A246GAV8"/>
<dbReference type="SUPFAM" id="SSF102735">
    <property type="entry name" value="Trigger factor ribosome-binding domain"/>
    <property type="match status" value="1"/>
</dbReference>
<dbReference type="GO" id="GO:0043022">
    <property type="term" value="F:ribosome binding"/>
    <property type="evidence" value="ECO:0007669"/>
    <property type="project" value="TreeGrafter"/>
</dbReference>
<dbReference type="PIRSF" id="PIRSF003095">
    <property type="entry name" value="Trigger_factor"/>
    <property type="match status" value="1"/>
</dbReference>
<dbReference type="GO" id="GO:0003755">
    <property type="term" value="F:peptidyl-prolyl cis-trans isomerase activity"/>
    <property type="evidence" value="ECO:0007669"/>
    <property type="project" value="TreeGrafter"/>
</dbReference>
<dbReference type="Gene3D" id="3.30.70.1050">
    <property type="entry name" value="Trigger factor ribosome-binding domain"/>
    <property type="match status" value="1"/>
</dbReference>
<evidence type="ECO:0000313" key="3">
    <source>
        <dbReference type="Proteomes" id="UP000198034"/>
    </source>
</evidence>
<dbReference type="InterPro" id="IPR008881">
    <property type="entry name" value="Trigger_fac_ribosome-bd_bac"/>
</dbReference>
<feature type="domain" description="Trigger factor ribosome-binding bacterial" evidence="1">
    <location>
        <begin position="1"/>
        <end position="144"/>
    </location>
</feature>
<protein>
    <submittedName>
        <fullName evidence="2">Trigger factor</fullName>
    </submittedName>
</protein>
<reference evidence="2 3" key="1">
    <citation type="journal article" date="2017" name="Infect. Genet. Evol.">
        <title>Comparative genome analysis of fish pathogen Flavobacterium columnare reveals extensive sequence diversity within the species.</title>
        <authorList>
            <person name="Kayansamruaj P."/>
            <person name="Dong H.T."/>
            <person name="Hirono I."/>
            <person name="Kondo H."/>
            <person name="Senapin S."/>
            <person name="Rodkhum C."/>
        </authorList>
    </citation>
    <scope>NUCLEOTIDE SEQUENCE [LARGE SCALE GENOMIC DNA]</scope>
    <source>
        <strain evidence="2 3">1214</strain>
    </source>
</reference>
<sequence length="441" mass="50178">MNITKTNIDALNAVVTVEVAKNDYAEKVEKVLQNYRKNANIPGFRKGQVPMSLVQKQYGKAVLAEEVNKLIQEGLNKFLVEEKLDILGNPLPKFTEEFNWDADDFKFEFELGLAPEFDVKLEGSELTYYTIVADDKLLDEQVVRIQKQFGKMSSKEEIAKEDDIRGTFVNEEKGINKPAQITLDIFENKAVAESFIGKKAGEVVAVPTKGLFNDDHKLMDYLGLGHDDVHGLDITVDFKIEEVTTTEPAELNQELFDKLFGEGNVTSVDGLKTKIKEDAEKTFAQQADQKFYNDATEYLINNHQVELPAEFLKRWIQTVGETPLTAEQAEVEYARSENGLRYQLIESKIITSNNLQVTFDDLKAYASDIIKKQMAQFGQLDPSQEDVDNIVSRVMTNQDEVRRLSEQVMSERLLNVFKEKLNTSTKEVTYDEFIKAMYGEI</sequence>
<evidence type="ECO:0000259" key="1">
    <source>
        <dbReference type="Pfam" id="PF05697"/>
    </source>
</evidence>
<dbReference type="InterPro" id="IPR037041">
    <property type="entry name" value="Trigger_fac_C_sf"/>
</dbReference>
<dbReference type="GO" id="GO:0043335">
    <property type="term" value="P:protein unfolding"/>
    <property type="evidence" value="ECO:0007669"/>
    <property type="project" value="TreeGrafter"/>
</dbReference>
<evidence type="ECO:0000313" key="2">
    <source>
        <dbReference type="EMBL" id="OWP75543.1"/>
    </source>
</evidence>
<dbReference type="PANTHER" id="PTHR30560:SF3">
    <property type="entry name" value="TRIGGER FACTOR-LIKE PROTEIN TIG, CHLOROPLASTIC"/>
    <property type="match status" value="1"/>
</dbReference>
<dbReference type="OrthoDB" id="9767721at2"/>
<dbReference type="EMBL" id="MTCY01000039">
    <property type="protein sequence ID" value="OWP75543.1"/>
    <property type="molecule type" value="Genomic_DNA"/>
</dbReference>
<dbReference type="GO" id="GO:0051083">
    <property type="term" value="P:'de novo' cotranslational protein folding"/>
    <property type="evidence" value="ECO:0007669"/>
    <property type="project" value="TreeGrafter"/>
</dbReference>
<dbReference type="SUPFAM" id="SSF109998">
    <property type="entry name" value="Triger factor/SurA peptide-binding domain-like"/>
    <property type="match status" value="1"/>
</dbReference>
<comment type="caution">
    <text evidence="2">The sequence shown here is derived from an EMBL/GenBank/DDBJ whole genome shotgun (WGS) entry which is preliminary data.</text>
</comment>
<dbReference type="InterPro" id="IPR036611">
    <property type="entry name" value="Trigger_fac_ribosome-bd_sf"/>
</dbReference>
<dbReference type="NCBIfam" id="TIGR00115">
    <property type="entry name" value="tig"/>
    <property type="match status" value="1"/>
</dbReference>
<dbReference type="Gene3D" id="1.10.3120.10">
    <property type="entry name" value="Trigger factor, C-terminal domain"/>
    <property type="match status" value="1"/>
</dbReference>
<name>A0A246GAV8_9FLAO</name>
<dbReference type="Pfam" id="PF05697">
    <property type="entry name" value="Trigger_N"/>
    <property type="match status" value="1"/>
</dbReference>
<dbReference type="GO" id="GO:0015031">
    <property type="term" value="P:protein transport"/>
    <property type="evidence" value="ECO:0007669"/>
    <property type="project" value="InterPro"/>
</dbReference>
<dbReference type="PANTHER" id="PTHR30560">
    <property type="entry name" value="TRIGGER FACTOR CHAPERONE AND PEPTIDYL-PROLYL CIS/TRANS ISOMERASE"/>
    <property type="match status" value="1"/>
</dbReference>